<dbReference type="RefSeq" id="WP_093212022.1">
    <property type="nucleotide sequence ID" value="NZ_FNFL01000001.1"/>
</dbReference>
<proteinExistence type="predicted"/>
<feature type="region of interest" description="Disordered" evidence="1">
    <location>
        <begin position="1"/>
        <end position="37"/>
    </location>
</feature>
<evidence type="ECO:0000313" key="2">
    <source>
        <dbReference type="EMBL" id="SDJ87293.1"/>
    </source>
</evidence>
<dbReference type="Proteomes" id="UP000198694">
    <property type="component" value="Unassembled WGS sequence"/>
</dbReference>
<dbReference type="STRING" id="407036.SAMN05216243_1245"/>
<evidence type="ECO:0008006" key="4">
    <source>
        <dbReference type="Google" id="ProtNLM"/>
    </source>
</evidence>
<sequence length="75" mass="8840">MAQQQKNNEQERINRFDAMMFGARQPQPVPQKTKKKPAENEDFDLFGTAQTVMQTYQQLSPYVKEISNMVKKFKK</sequence>
<reference evidence="2 3" key="1">
    <citation type="submission" date="2016-10" db="EMBL/GenBank/DDBJ databases">
        <authorList>
            <person name="de Groot N.N."/>
        </authorList>
    </citation>
    <scope>NUCLEOTIDE SEQUENCE [LARGE SCALE GENOMIC DNA]</scope>
    <source>
        <strain evidence="2 3">CGMCC 1.6502</strain>
    </source>
</reference>
<dbReference type="AlphaFoldDB" id="A0A1G8X9Y0"/>
<dbReference type="EMBL" id="FNFL01000001">
    <property type="protein sequence ID" value="SDJ87293.1"/>
    <property type="molecule type" value="Genomic_DNA"/>
</dbReference>
<protein>
    <recommendedName>
        <fullName evidence="4">YppG-like protein</fullName>
    </recommendedName>
</protein>
<organism evidence="2 3">
    <name type="scientific">Sediminibacillus albus</name>
    <dbReference type="NCBI Taxonomy" id="407036"/>
    <lineage>
        <taxon>Bacteria</taxon>
        <taxon>Bacillati</taxon>
        <taxon>Bacillota</taxon>
        <taxon>Bacilli</taxon>
        <taxon>Bacillales</taxon>
        <taxon>Bacillaceae</taxon>
        <taxon>Sediminibacillus</taxon>
    </lineage>
</organism>
<evidence type="ECO:0000313" key="3">
    <source>
        <dbReference type="Proteomes" id="UP000198694"/>
    </source>
</evidence>
<accession>A0A1G8X9Y0</accession>
<gene>
    <name evidence="2" type="ORF">SAMN05216243_1245</name>
</gene>
<keyword evidence="3" id="KW-1185">Reference proteome</keyword>
<name>A0A1G8X9Y0_9BACI</name>
<dbReference type="OrthoDB" id="2974234at2"/>
<evidence type="ECO:0000256" key="1">
    <source>
        <dbReference type="SAM" id="MobiDB-lite"/>
    </source>
</evidence>